<comment type="caution">
    <text evidence="3">The sequence shown here is derived from an EMBL/GenBank/DDBJ whole genome shotgun (WGS) entry which is preliminary data.</text>
</comment>
<dbReference type="EMBL" id="BARU01033028">
    <property type="protein sequence ID" value="GAH63080.1"/>
    <property type="molecule type" value="Genomic_DNA"/>
</dbReference>
<dbReference type="PANTHER" id="PTHR43080:SF29">
    <property type="entry name" value="OS02G0818000 PROTEIN"/>
    <property type="match status" value="1"/>
</dbReference>
<sequence>MFPPRLIATPASDLAKLAKDMVKLEISNVPVVQSYSDKTVIGLIRQDSILKIVEGMKSKLTVGDIMTKKVATCERDDEISRVWGIMEQTRYSGLPVTRYDKQKHKLEVIGMVTRSDIIRSGEIRLAEESAKGGRPPTKVRSLMRTPAITVSPKMPLAEAIELTLKRNVGRLPVVDEGNLVGIVSRSDIIKVACG</sequence>
<dbReference type="InterPro" id="IPR000644">
    <property type="entry name" value="CBS_dom"/>
</dbReference>
<dbReference type="Pfam" id="PF00571">
    <property type="entry name" value="CBS"/>
    <property type="match status" value="3"/>
</dbReference>
<dbReference type="InterPro" id="IPR046342">
    <property type="entry name" value="CBS_dom_sf"/>
</dbReference>
<organism evidence="3">
    <name type="scientific">marine sediment metagenome</name>
    <dbReference type="NCBI Taxonomy" id="412755"/>
    <lineage>
        <taxon>unclassified sequences</taxon>
        <taxon>metagenomes</taxon>
        <taxon>ecological metagenomes</taxon>
    </lineage>
</organism>
<dbReference type="AlphaFoldDB" id="X1I196"/>
<dbReference type="PROSITE" id="PS51371">
    <property type="entry name" value="CBS"/>
    <property type="match status" value="2"/>
</dbReference>
<dbReference type="Gene3D" id="3.10.580.10">
    <property type="entry name" value="CBS-domain"/>
    <property type="match status" value="2"/>
</dbReference>
<gene>
    <name evidence="3" type="ORF">S03H2_52007</name>
</gene>
<evidence type="ECO:0000259" key="2">
    <source>
        <dbReference type="PROSITE" id="PS51371"/>
    </source>
</evidence>
<dbReference type="InterPro" id="IPR051257">
    <property type="entry name" value="Diverse_CBS-Domain"/>
</dbReference>
<feature type="domain" description="CBS" evidence="2">
    <location>
        <begin position="143"/>
        <end position="194"/>
    </location>
</feature>
<dbReference type="SMART" id="SM00116">
    <property type="entry name" value="CBS"/>
    <property type="match status" value="3"/>
</dbReference>
<evidence type="ECO:0000313" key="3">
    <source>
        <dbReference type="EMBL" id="GAH63080.1"/>
    </source>
</evidence>
<accession>X1I196</accession>
<name>X1I196_9ZZZZ</name>
<protein>
    <recommendedName>
        <fullName evidence="2">CBS domain-containing protein</fullName>
    </recommendedName>
</protein>
<reference evidence="3" key="1">
    <citation type="journal article" date="2014" name="Front. Microbiol.">
        <title>High frequency of phylogenetically diverse reductive dehalogenase-homologous genes in deep subseafloor sedimentary metagenomes.</title>
        <authorList>
            <person name="Kawai M."/>
            <person name="Futagami T."/>
            <person name="Toyoda A."/>
            <person name="Takaki Y."/>
            <person name="Nishi S."/>
            <person name="Hori S."/>
            <person name="Arai W."/>
            <person name="Tsubouchi T."/>
            <person name="Morono Y."/>
            <person name="Uchiyama I."/>
            <person name="Ito T."/>
            <person name="Fujiyama A."/>
            <person name="Inagaki F."/>
            <person name="Takami H."/>
        </authorList>
    </citation>
    <scope>NUCLEOTIDE SEQUENCE</scope>
    <source>
        <strain evidence="3">Expedition CK06-06</strain>
    </source>
</reference>
<feature type="domain" description="CBS" evidence="2">
    <location>
        <begin position="66"/>
        <end position="127"/>
    </location>
</feature>
<keyword evidence="1" id="KW-0129">CBS domain</keyword>
<proteinExistence type="predicted"/>
<evidence type="ECO:0000256" key="1">
    <source>
        <dbReference type="ARBA" id="ARBA00023122"/>
    </source>
</evidence>
<dbReference type="SUPFAM" id="SSF54631">
    <property type="entry name" value="CBS-domain pair"/>
    <property type="match status" value="1"/>
</dbReference>
<dbReference type="PANTHER" id="PTHR43080">
    <property type="entry name" value="CBS DOMAIN-CONTAINING PROTEIN CBSX3, MITOCHONDRIAL"/>
    <property type="match status" value="1"/>
</dbReference>